<keyword evidence="1" id="KW-0812">Transmembrane</keyword>
<reference evidence="3" key="2">
    <citation type="submission" date="2008-04" db="EMBL/GenBank/DDBJ databases">
        <title>Draft genome sequence of Providencia stuartii(ATCC 25827).</title>
        <authorList>
            <person name="Sudarsanam P."/>
            <person name="Ley R."/>
            <person name="Guruge J."/>
            <person name="Turnbaugh P.J."/>
            <person name="Mahowald M."/>
            <person name="Liep D."/>
            <person name="Gordon J."/>
        </authorList>
    </citation>
    <scope>NUCLEOTIDE SEQUENCE [LARGE SCALE GENOMIC DNA]</scope>
    <source>
        <strain evidence="3">ATCC 25827</strain>
    </source>
</reference>
<evidence type="ECO:0000256" key="1">
    <source>
        <dbReference type="SAM" id="Phobius"/>
    </source>
</evidence>
<keyword evidence="1" id="KW-0472">Membrane</keyword>
<dbReference type="EMBL" id="ABJD02000101">
    <property type="protein sequence ID" value="EDU58612.1"/>
    <property type="molecule type" value="Genomic_DNA"/>
</dbReference>
<dbReference type="AlphaFoldDB" id="A0AA86YHI3"/>
<sequence length="43" mass="4739">MYVVNNGAAYNKKSIKYPNQIQAYAPCSPTGILLIIILIAEKL</sequence>
<reference evidence="3" key="1">
    <citation type="submission" date="2008-04" db="EMBL/GenBank/DDBJ databases">
        <title>Draft genome sequence of Providencia stuartii (ATCC 25827).</title>
        <authorList>
            <person name="Sudarsanam P."/>
            <person name="Ley R."/>
            <person name="Guruge J."/>
            <person name="Turnbaugh P.J."/>
            <person name="Mahowald M."/>
            <person name="Liep D."/>
            <person name="Gordon J."/>
        </authorList>
    </citation>
    <scope>NUCLEOTIDE SEQUENCE [LARGE SCALE GENOMIC DNA]</scope>
    <source>
        <strain evidence="3">ATCC 25827</strain>
    </source>
</reference>
<gene>
    <name evidence="2" type="ORF">PROSTU_01788</name>
</gene>
<comment type="caution">
    <text evidence="2">The sequence shown here is derived from an EMBL/GenBank/DDBJ whole genome shotgun (WGS) entry which is preliminary data.</text>
</comment>
<protein>
    <submittedName>
        <fullName evidence="2">Uncharacterized protein</fullName>
    </submittedName>
</protein>
<feature type="transmembrane region" description="Helical" evidence="1">
    <location>
        <begin position="21"/>
        <end position="40"/>
    </location>
</feature>
<dbReference type="Proteomes" id="UP000004506">
    <property type="component" value="Unassembled WGS sequence"/>
</dbReference>
<evidence type="ECO:0000313" key="2">
    <source>
        <dbReference type="EMBL" id="EDU58612.1"/>
    </source>
</evidence>
<accession>A0AA86YHI3</accession>
<reference evidence="2 3" key="3">
    <citation type="submission" date="2008-05" db="EMBL/GenBank/DDBJ databases">
        <authorList>
            <person name="Fulton L."/>
            <person name="Clifton S."/>
            <person name="Fulton B."/>
            <person name="Xu J."/>
            <person name="Minx P."/>
            <person name="Pepin K.H."/>
            <person name="Johnson M."/>
            <person name="Thiruvilangam P."/>
            <person name="Bhonagiri V."/>
            <person name="Nash W.E."/>
            <person name="Mardis E.R."/>
            <person name="Wilson R.K."/>
        </authorList>
    </citation>
    <scope>NUCLEOTIDE SEQUENCE [LARGE SCALE GENOMIC DNA]</scope>
    <source>
        <strain evidence="2 3">ATCC 25827</strain>
    </source>
</reference>
<evidence type="ECO:0000313" key="3">
    <source>
        <dbReference type="Proteomes" id="UP000004506"/>
    </source>
</evidence>
<name>A0AA86YHI3_PROST</name>
<proteinExistence type="predicted"/>
<organism evidence="2 3">
    <name type="scientific">Providencia stuartii ATCC 25827</name>
    <dbReference type="NCBI Taxonomy" id="471874"/>
    <lineage>
        <taxon>Bacteria</taxon>
        <taxon>Pseudomonadati</taxon>
        <taxon>Pseudomonadota</taxon>
        <taxon>Gammaproteobacteria</taxon>
        <taxon>Enterobacterales</taxon>
        <taxon>Morganellaceae</taxon>
        <taxon>Providencia</taxon>
    </lineage>
</organism>
<keyword evidence="1" id="KW-1133">Transmembrane helix</keyword>